<proteinExistence type="predicted"/>
<evidence type="ECO:0000256" key="5">
    <source>
        <dbReference type="ARBA" id="ARBA00022683"/>
    </source>
</evidence>
<sequence>MIEKNIVIKNETGIHARPAMEIVKEASKFKSEVFIIKNNNNYNAKSIVGIMSMGCVKGDEIVIKASGEDEKEAVESLIDLIENKIN</sequence>
<evidence type="ECO:0000256" key="4">
    <source>
        <dbReference type="ARBA" id="ARBA00022490"/>
    </source>
</evidence>
<dbReference type="GO" id="GO:0005737">
    <property type="term" value="C:cytoplasm"/>
    <property type="evidence" value="ECO:0007669"/>
    <property type="project" value="UniProtKB-SubCell"/>
</dbReference>
<feature type="domain" description="HPr" evidence="6">
    <location>
        <begin position="1"/>
        <end position="86"/>
    </location>
</feature>
<evidence type="ECO:0000256" key="1">
    <source>
        <dbReference type="ARBA" id="ARBA00003681"/>
    </source>
</evidence>
<dbReference type="InterPro" id="IPR050399">
    <property type="entry name" value="HPr"/>
</dbReference>
<dbReference type="CDD" id="cd00367">
    <property type="entry name" value="PTS-HPr_like"/>
    <property type="match status" value="1"/>
</dbReference>
<protein>
    <recommendedName>
        <fullName evidence="3">Phosphocarrier protein HPr</fullName>
    </recommendedName>
</protein>
<dbReference type="PRINTS" id="PR00107">
    <property type="entry name" value="PHOSPHOCPHPR"/>
</dbReference>
<evidence type="ECO:0000313" key="8">
    <source>
        <dbReference type="Proteomes" id="UP000563151"/>
    </source>
</evidence>
<gene>
    <name evidence="7" type="ORF">HGG79_11980</name>
</gene>
<comment type="subcellular location">
    <subcellularLocation>
        <location evidence="2">Cytoplasm</location>
    </subcellularLocation>
</comment>
<dbReference type="PROSITE" id="PS51350">
    <property type="entry name" value="PTS_HPR_DOM"/>
    <property type="match status" value="1"/>
</dbReference>
<dbReference type="AlphaFoldDB" id="A0A923J296"/>
<dbReference type="PANTHER" id="PTHR33705:SF2">
    <property type="entry name" value="PHOSPHOCARRIER PROTEIN NPR"/>
    <property type="match status" value="1"/>
</dbReference>
<organism evidence="7 8">
    <name type="scientific">Clostridium tetanomorphum</name>
    <dbReference type="NCBI Taxonomy" id="1553"/>
    <lineage>
        <taxon>Bacteria</taxon>
        <taxon>Bacillati</taxon>
        <taxon>Bacillota</taxon>
        <taxon>Clostridia</taxon>
        <taxon>Eubacteriales</taxon>
        <taxon>Clostridiaceae</taxon>
        <taxon>Clostridium</taxon>
    </lineage>
</organism>
<dbReference type="NCBIfam" id="TIGR01003">
    <property type="entry name" value="PTS_HPr_family"/>
    <property type="match status" value="1"/>
</dbReference>
<keyword evidence="8" id="KW-1185">Reference proteome</keyword>
<dbReference type="Gene3D" id="3.30.1340.10">
    <property type="entry name" value="HPr-like"/>
    <property type="match status" value="1"/>
</dbReference>
<dbReference type="Proteomes" id="UP000563151">
    <property type="component" value="Unassembled WGS sequence"/>
</dbReference>
<dbReference type="SUPFAM" id="SSF55594">
    <property type="entry name" value="HPr-like"/>
    <property type="match status" value="1"/>
</dbReference>
<comment type="function">
    <text evidence="1">General (non sugar-specific) component of the phosphoenolpyruvate-dependent sugar phosphotransferase system (sugar PTS). This major carbohydrate active-transport system catalyzes the phosphorylation of incoming sugar substrates concomitantly with their translocation across the cell membrane. The phosphoryl group from phosphoenolpyruvate (PEP) is transferred to the phosphoryl carrier protein HPr by enzyme I. Phospho-HPr then transfers it to the PTS EIIA domain.</text>
</comment>
<dbReference type="InterPro" id="IPR035895">
    <property type="entry name" value="HPr-like_sf"/>
</dbReference>
<evidence type="ECO:0000313" key="7">
    <source>
        <dbReference type="EMBL" id="MBC2398485.1"/>
    </source>
</evidence>
<accession>A0A923J296</accession>
<keyword evidence="5" id="KW-0598">Phosphotransferase system</keyword>
<comment type="caution">
    <text evidence="7">The sequence shown here is derived from an EMBL/GenBank/DDBJ whole genome shotgun (WGS) entry which is preliminary data.</text>
</comment>
<dbReference type="GO" id="GO:0009401">
    <property type="term" value="P:phosphoenolpyruvate-dependent sugar phosphotransferase system"/>
    <property type="evidence" value="ECO:0007669"/>
    <property type="project" value="UniProtKB-KW"/>
</dbReference>
<evidence type="ECO:0000256" key="3">
    <source>
        <dbReference type="ARBA" id="ARBA00020422"/>
    </source>
</evidence>
<evidence type="ECO:0000256" key="2">
    <source>
        <dbReference type="ARBA" id="ARBA00004496"/>
    </source>
</evidence>
<dbReference type="InterPro" id="IPR000032">
    <property type="entry name" value="HPr-like"/>
</dbReference>
<evidence type="ECO:0000259" key="6">
    <source>
        <dbReference type="PROSITE" id="PS51350"/>
    </source>
</evidence>
<keyword evidence="4" id="KW-0963">Cytoplasm</keyword>
<reference evidence="7 8" key="1">
    <citation type="submission" date="2020-04" db="EMBL/GenBank/DDBJ databases">
        <title>Genomic insights into acetone-butanol-ethanol (ABE) fermentation by sequencing solventogenic clostridia strains.</title>
        <authorList>
            <person name="Brown S."/>
        </authorList>
    </citation>
    <scope>NUCLEOTIDE SEQUENCE [LARGE SCALE GENOMIC DNA]</scope>
    <source>
        <strain evidence="7 8">DJ011</strain>
    </source>
</reference>
<dbReference type="InterPro" id="IPR001020">
    <property type="entry name" value="PTS_HPr_His_P_site"/>
</dbReference>
<dbReference type="EMBL" id="JAAZWO010000014">
    <property type="protein sequence ID" value="MBC2398485.1"/>
    <property type="molecule type" value="Genomic_DNA"/>
</dbReference>
<dbReference type="PROSITE" id="PS00369">
    <property type="entry name" value="PTS_HPR_HIS"/>
    <property type="match status" value="1"/>
</dbReference>
<dbReference type="Pfam" id="PF00381">
    <property type="entry name" value="PTS-HPr"/>
    <property type="match status" value="1"/>
</dbReference>
<name>A0A923J296_CLOTT</name>
<dbReference type="RefSeq" id="WP_035144721.1">
    <property type="nucleotide sequence ID" value="NZ_JAAZWO010000014.1"/>
</dbReference>
<dbReference type="PANTHER" id="PTHR33705">
    <property type="entry name" value="PHOSPHOCARRIER PROTEIN HPR"/>
    <property type="match status" value="1"/>
</dbReference>